<evidence type="ECO:0000313" key="4">
    <source>
        <dbReference type="EMBL" id="KAI6785000.1"/>
    </source>
</evidence>
<accession>A0A9Q0BHQ3</accession>
<evidence type="ECO:0008006" key="6">
    <source>
        <dbReference type="Google" id="ProtNLM"/>
    </source>
</evidence>
<protein>
    <recommendedName>
        <fullName evidence="6">Glycosyl hydrolase family 95 N-terminal domain-containing protein</fullName>
    </recommendedName>
</protein>
<dbReference type="PIRSF" id="PIRSF007663">
    <property type="entry name" value="UCP007663"/>
    <property type="match status" value="1"/>
</dbReference>
<feature type="domain" description="Glycosyl hydrolase family 95 catalytic" evidence="3">
    <location>
        <begin position="293"/>
        <end position="689"/>
    </location>
</feature>
<reference evidence="4" key="1">
    <citation type="journal article" date="2021" name="J Fungi (Basel)">
        <title>Genomic and Metabolomic Analyses of the Marine Fungus Emericellopsis cladophorae: Insights into Saltwater Adaptability Mechanisms and Its Biosynthetic Potential.</title>
        <authorList>
            <person name="Goncalves M.F.M."/>
            <person name="Hilario S."/>
            <person name="Van de Peer Y."/>
            <person name="Esteves A.C."/>
            <person name="Alves A."/>
        </authorList>
    </citation>
    <scope>NUCLEOTIDE SEQUENCE</scope>
    <source>
        <strain evidence="4">MUM 19.33</strain>
    </source>
</reference>
<dbReference type="InterPro" id="IPR012341">
    <property type="entry name" value="6hp_glycosidase-like_sf"/>
</dbReference>
<dbReference type="PANTHER" id="PTHR31084">
    <property type="entry name" value="ALPHA-L-FUCOSIDASE 2"/>
    <property type="match status" value="1"/>
</dbReference>
<evidence type="ECO:0000259" key="3">
    <source>
        <dbReference type="Pfam" id="PF22124"/>
    </source>
</evidence>
<dbReference type="SUPFAM" id="SSF48208">
    <property type="entry name" value="Six-hairpin glycosidases"/>
    <property type="match status" value="1"/>
</dbReference>
<dbReference type="Pfam" id="PF14498">
    <property type="entry name" value="Glyco_hyd_65N_2"/>
    <property type="match status" value="1"/>
</dbReference>
<dbReference type="OrthoDB" id="2848340at2759"/>
<name>A0A9Q0BHQ3_9HYPO</name>
<dbReference type="Pfam" id="PF22124">
    <property type="entry name" value="Glyco_hydro_95_cat"/>
    <property type="match status" value="1"/>
</dbReference>
<feature type="domain" description="Glycosyl hydrolase family 95 N-terminal" evidence="1">
    <location>
        <begin position="6"/>
        <end position="274"/>
    </location>
</feature>
<keyword evidence="5" id="KW-1185">Reference proteome</keyword>
<dbReference type="InterPro" id="IPR054363">
    <property type="entry name" value="GH95_cat"/>
</dbReference>
<organism evidence="4 5">
    <name type="scientific">Emericellopsis cladophorae</name>
    <dbReference type="NCBI Taxonomy" id="2686198"/>
    <lineage>
        <taxon>Eukaryota</taxon>
        <taxon>Fungi</taxon>
        <taxon>Dikarya</taxon>
        <taxon>Ascomycota</taxon>
        <taxon>Pezizomycotina</taxon>
        <taxon>Sordariomycetes</taxon>
        <taxon>Hypocreomycetidae</taxon>
        <taxon>Hypocreales</taxon>
        <taxon>Bionectriaceae</taxon>
        <taxon>Emericellopsis</taxon>
    </lineage>
</organism>
<evidence type="ECO:0000313" key="5">
    <source>
        <dbReference type="Proteomes" id="UP001055219"/>
    </source>
</evidence>
<dbReference type="GO" id="GO:0005975">
    <property type="term" value="P:carbohydrate metabolic process"/>
    <property type="evidence" value="ECO:0007669"/>
    <property type="project" value="InterPro"/>
</dbReference>
<dbReference type="PANTHER" id="PTHR31084:SF18">
    <property type="entry name" value="GLYCOSYL HYDROLASE FAMILY 95 N-TERMINAL DOMAIN-CONTAINING PROTEIN"/>
    <property type="match status" value="1"/>
</dbReference>
<dbReference type="InterPro" id="IPR016518">
    <property type="entry name" value="Alpha-L-fucosidase"/>
</dbReference>
<dbReference type="InterPro" id="IPR008928">
    <property type="entry name" value="6-hairpin_glycosidase_sf"/>
</dbReference>
<reference evidence="4" key="2">
    <citation type="submission" date="2022-07" db="EMBL/GenBank/DDBJ databases">
        <authorList>
            <person name="Goncalves M.F.M."/>
            <person name="Hilario S."/>
            <person name="Van De Peer Y."/>
            <person name="Esteves A.C."/>
            <person name="Alves A."/>
        </authorList>
    </citation>
    <scope>NUCLEOTIDE SEQUENCE</scope>
    <source>
        <strain evidence="4">MUM 19.33</strain>
    </source>
</reference>
<dbReference type="RefSeq" id="XP_051365856.1">
    <property type="nucleotide sequence ID" value="XM_051502689.1"/>
</dbReference>
<dbReference type="InterPro" id="IPR049053">
    <property type="entry name" value="AFCA-like_C"/>
</dbReference>
<gene>
    <name evidence="4" type="ORF">J7T54_008094</name>
</gene>
<dbReference type="Gene3D" id="1.50.10.10">
    <property type="match status" value="1"/>
</dbReference>
<comment type="caution">
    <text evidence="4">The sequence shown here is derived from an EMBL/GenBank/DDBJ whole genome shotgun (WGS) entry which is preliminary data.</text>
</comment>
<evidence type="ECO:0000259" key="2">
    <source>
        <dbReference type="Pfam" id="PF21307"/>
    </source>
</evidence>
<feature type="domain" description="Alpha fucosidase A-like C-terminal" evidence="2">
    <location>
        <begin position="696"/>
        <end position="756"/>
    </location>
</feature>
<dbReference type="Proteomes" id="UP001055219">
    <property type="component" value="Unassembled WGS sequence"/>
</dbReference>
<proteinExistence type="predicted"/>
<sequence>MDEHTLFYRQPASLWTEALPIGNGRLGAMVRGTTNTDRLWLNEDSVWYGGPQNRVNPCAKAELPKIRQLIDDNRVNEAEKLISRAFTAMPESLRHYEPLGDVFLRFDHGLDPEGADKMTAGLPEVSKEALKPEDDETPRSYRRALDLRTGLATTEYDFKGVHFKREYFSSSTDDVVCVRISSDKKGAVGFALSINRGDDDDVNRKLNKTFDSLVHIPGGLQLFASMGKGGIDLSMGAVVQLEGQGKVCEDGIDIVVSDADAAVVFISGETTFRNKDEGQAVRDRLTAVSSKPWASLLSVHTQRFSPLYNRCTLQLHDSSDGTAIPTDERLQAIRDGHTDRGLVALLFHYGRYLLLSSSLAGLPANLQGIWNKDAMPIWGSKYTTNINTQMNYWPAEVTSLSECHAPLLEHIERLAKRGEQTAKDMYGCKGWVCHHNTDIWADTAPQDRWVPATYWCLSGAWLSLHLWEHYLFNRDESFLRRAYPIMKGAADFFTDFLVEKDGYLVTSPSVSAENSYYIPGTNKVASLCAGPAWDSQILRELFGALIAAGKTLHEDTSDLAALLPKLQAPQVGSKGQILEWRDEYKEADPGHRHVSHLWGLFPGTSIQSPELHAAARVTLERRLAAGGGHTGWSIAWILCLYARLRESSKAEETVQKMLQHSILDNLFDNHPPFQIDGNFGLTAAVAEMLLQSYDGDVIEILPCLLPSWEKGGRIKGLKARGCVDVDIEWEQGKLKMVRLVSGIDQDRILRIGEGKLLSGDGKRKVKLEKAVMLELSGSW</sequence>
<dbReference type="Pfam" id="PF21307">
    <property type="entry name" value="Glyco_hydro_95_C"/>
    <property type="match status" value="1"/>
</dbReference>
<dbReference type="EMBL" id="JAGIXG020000003">
    <property type="protein sequence ID" value="KAI6785000.1"/>
    <property type="molecule type" value="Genomic_DNA"/>
</dbReference>
<evidence type="ECO:0000259" key="1">
    <source>
        <dbReference type="Pfam" id="PF14498"/>
    </source>
</evidence>
<dbReference type="GO" id="GO:0004560">
    <property type="term" value="F:alpha-L-fucosidase activity"/>
    <property type="evidence" value="ECO:0007669"/>
    <property type="project" value="InterPro"/>
</dbReference>
<dbReference type="InterPro" id="IPR027414">
    <property type="entry name" value="GH95_N_dom"/>
</dbReference>
<dbReference type="GeneID" id="75834566"/>
<dbReference type="AlphaFoldDB" id="A0A9Q0BHQ3"/>